<reference evidence="2 3" key="1">
    <citation type="journal article" date="2010" name="Nature">
        <title>The Ectocarpus genome and the independent evolution of multicellularity in brown algae.</title>
        <authorList>
            <person name="Cock J.M."/>
            <person name="Sterck L."/>
            <person name="Rouze P."/>
            <person name="Scornet D."/>
            <person name="Allen A.E."/>
            <person name="Amoutzias G."/>
            <person name="Anthouard V."/>
            <person name="Artiguenave F."/>
            <person name="Aury J.M."/>
            <person name="Badger J.H."/>
            <person name="Beszteri B."/>
            <person name="Billiau K."/>
            <person name="Bonnet E."/>
            <person name="Bothwell J.H."/>
            <person name="Bowler C."/>
            <person name="Boyen C."/>
            <person name="Brownlee C."/>
            <person name="Carrano C.J."/>
            <person name="Charrier B."/>
            <person name="Cho G.Y."/>
            <person name="Coelho S.M."/>
            <person name="Collen J."/>
            <person name="Corre E."/>
            <person name="Da Silva C."/>
            <person name="Delage L."/>
            <person name="Delaroque N."/>
            <person name="Dittami S.M."/>
            <person name="Doulbeau S."/>
            <person name="Elias M."/>
            <person name="Farnham G."/>
            <person name="Gachon C.M."/>
            <person name="Gschloessl B."/>
            <person name="Heesch S."/>
            <person name="Jabbari K."/>
            <person name="Jubin C."/>
            <person name="Kawai H."/>
            <person name="Kimura K."/>
            <person name="Kloareg B."/>
            <person name="Kupper F.C."/>
            <person name="Lang D."/>
            <person name="Le Bail A."/>
            <person name="Leblanc C."/>
            <person name="Lerouge P."/>
            <person name="Lohr M."/>
            <person name="Lopez P.J."/>
            <person name="Martens C."/>
            <person name="Maumus F."/>
            <person name="Michel G."/>
            <person name="Miranda-Saavedra D."/>
            <person name="Morales J."/>
            <person name="Moreau H."/>
            <person name="Motomura T."/>
            <person name="Nagasato C."/>
            <person name="Napoli C.A."/>
            <person name="Nelson D.R."/>
            <person name="Nyvall-Collen P."/>
            <person name="Peters A.F."/>
            <person name="Pommier C."/>
            <person name="Potin P."/>
            <person name="Poulain J."/>
            <person name="Quesneville H."/>
            <person name="Read B."/>
            <person name="Rensing S.A."/>
            <person name="Ritter A."/>
            <person name="Rousvoal S."/>
            <person name="Samanta M."/>
            <person name="Samson G."/>
            <person name="Schroeder D.C."/>
            <person name="Segurens B."/>
            <person name="Strittmatter M."/>
            <person name="Tonon T."/>
            <person name="Tregear J.W."/>
            <person name="Valentin K."/>
            <person name="von Dassow P."/>
            <person name="Yamagishi T."/>
            <person name="Van de Peer Y."/>
            <person name="Wincker P."/>
        </authorList>
    </citation>
    <scope>NUCLEOTIDE SEQUENCE [LARGE SCALE GENOMIC DNA]</scope>
    <source>
        <strain evidence="3">Ec32 / CCAP1310/4</strain>
    </source>
</reference>
<keyword evidence="3" id="KW-1185">Reference proteome</keyword>
<dbReference type="AlphaFoldDB" id="D7FXH1"/>
<accession>D7FXH1</accession>
<feature type="region of interest" description="Disordered" evidence="1">
    <location>
        <begin position="179"/>
        <end position="202"/>
    </location>
</feature>
<dbReference type="Proteomes" id="UP000002630">
    <property type="component" value="Linkage Group LG33"/>
</dbReference>
<dbReference type="EMBL" id="FN648518">
    <property type="protein sequence ID" value="CBJ32308.1"/>
    <property type="molecule type" value="Genomic_DNA"/>
</dbReference>
<evidence type="ECO:0000313" key="3">
    <source>
        <dbReference type="Proteomes" id="UP000002630"/>
    </source>
</evidence>
<dbReference type="EMBL" id="FN649758">
    <property type="protein sequence ID" value="CBJ32308.1"/>
    <property type="molecule type" value="Genomic_DNA"/>
</dbReference>
<organism evidence="2 3">
    <name type="scientific">Ectocarpus siliculosus</name>
    <name type="common">Brown alga</name>
    <name type="synonym">Conferva siliculosa</name>
    <dbReference type="NCBI Taxonomy" id="2880"/>
    <lineage>
        <taxon>Eukaryota</taxon>
        <taxon>Sar</taxon>
        <taxon>Stramenopiles</taxon>
        <taxon>Ochrophyta</taxon>
        <taxon>PX clade</taxon>
        <taxon>Phaeophyceae</taxon>
        <taxon>Ectocarpales</taxon>
        <taxon>Ectocarpaceae</taxon>
        <taxon>Ectocarpus</taxon>
    </lineage>
</organism>
<proteinExistence type="predicted"/>
<gene>
    <name evidence="2" type="ORF">Esi_0328_0007</name>
</gene>
<evidence type="ECO:0000313" key="2">
    <source>
        <dbReference type="EMBL" id="CBJ32308.1"/>
    </source>
</evidence>
<name>D7FXH1_ECTSI</name>
<sequence>MAAGVETTRGFQDVQQAKLYEAIADNHKASSGAIEEISVAFEGLMQMVSKPGTPPVSASRPLLDSEKVAASAFQGSAQADSGKIDHEDKIKQVGMAPHPSSNASSATHIPPMACEGSTDRLGSMTTTDSDESPILAKTFSDSTSFGYDFSTIACTTSTPAAISVNMSLPHASFSTDGTFDGSRTDNGHVSSGLMELGKEKRD</sequence>
<protein>
    <submittedName>
        <fullName evidence="2">Uncharacterized protein</fullName>
    </submittedName>
</protein>
<evidence type="ECO:0000256" key="1">
    <source>
        <dbReference type="SAM" id="MobiDB-lite"/>
    </source>
</evidence>
<dbReference type="InParanoid" id="D7FXH1"/>